<name>A0A135Z856_GARVA</name>
<reference evidence="3 4" key="1">
    <citation type="submission" date="2016-02" db="EMBL/GenBank/DDBJ databases">
        <authorList>
            <person name="Wen L."/>
            <person name="He K."/>
            <person name="Yang H."/>
        </authorList>
    </citation>
    <scope>NUCLEOTIDE SEQUENCE [LARGE SCALE GENOMIC DNA]</scope>
    <source>
        <strain evidence="3 4">CMW7778B</strain>
    </source>
</reference>
<evidence type="ECO:0000256" key="1">
    <source>
        <dbReference type="SAM" id="MobiDB-lite"/>
    </source>
</evidence>
<feature type="compositionally biased region" description="Basic and acidic residues" evidence="1">
    <location>
        <begin position="527"/>
        <end position="543"/>
    </location>
</feature>
<feature type="region of interest" description="Disordered" evidence="1">
    <location>
        <begin position="457"/>
        <end position="543"/>
    </location>
</feature>
<organism evidence="3 4">
    <name type="scientific">Gardnerella vaginalis</name>
    <dbReference type="NCBI Taxonomy" id="2702"/>
    <lineage>
        <taxon>Bacteria</taxon>
        <taxon>Bacillati</taxon>
        <taxon>Actinomycetota</taxon>
        <taxon>Actinomycetes</taxon>
        <taxon>Bifidobacteriales</taxon>
        <taxon>Bifidobacteriaceae</taxon>
        <taxon>Gardnerella</taxon>
    </lineage>
</organism>
<feature type="compositionally biased region" description="Low complexity" evidence="1">
    <location>
        <begin position="457"/>
        <end position="493"/>
    </location>
</feature>
<protein>
    <recommendedName>
        <fullName evidence="2">Aminoglycoside phosphotransferase domain-containing protein</fullName>
    </recommendedName>
</protein>
<gene>
    <name evidence="3" type="ORF">HMPREF3230_00602</name>
</gene>
<dbReference type="RefSeq" id="WP_075523451.1">
    <property type="nucleotide sequence ID" value="NZ_KQ961857.1"/>
</dbReference>
<feature type="domain" description="Aminoglycoside phosphotransferase" evidence="2">
    <location>
        <begin position="145"/>
        <end position="279"/>
    </location>
</feature>
<evidence type="ECO:0000313" key="4">
    <source>
        <dbReference type="Proteomes" id="UP000070505"/>
    </source>
</evidence>
<evidence type="ECO:0000259" key="2">
    <source>
        <dbReference type="Pfam" id="PF01636"/>
    </source>
</evidence>
<evidence type="ECO:0000313" key="3">
    <source>
        <dbReference type="EMBL" id="KXI17803.1"/>
    </source>
</evidence>
<dbReference type="InterPro" id="IPR002575">
    <property type="entry name" value="Aminoglycoside_PTrfase"/>
</dbReference>
<proteinExistence type="predicted"/>
<dbReference type="InterPro" id="IPR011009">
    <property type="entry name" value="Kinase-like_dom_sf"/>
</dbReference>
<dbReference type="Pfam" id="PF01636">
    <property type="entry name" value="APH"/>
    <property type="match status" value="1"/>
</dbReference>
<dbReference type="PATRIC" id="fig|2702.101.peg.586"/>
<sequence length="543" mass="60042">MPEVQFAGTRKSEQANATDAAAGISHAVIQDVSGRLYDIFVSTETQGRHRLRDRARAAWALQQTKGLAALGFAYDQMLNFYPGALHKPSENNSQNEDSQTNSSNFNYEIMQGLGKKLNNEEPTVLICSHLNGCARELNLLTTDDCTNVGTALGAIHRLRPTFLQRAKYPSFTTGNIRAQLTGWIKRLRAAGHIPSEITDSWSRVLETEGLWSFDTCPVHGGFCDGDFLFSGSTISAITNWQSMQINDPARDLAWIFAKLNEQKRNALLSAYGRVRGSHLDSLIMLRANLWLQMEQVGDFIQALQHADNAGIMRFKAQVERLAHELMRINSSKTSKTSNASRSKLDSTITVGDLVNDDTYSSERKTQVASKSSATQSIGDNTEESDITLEGHTQVKDPTNENVVQIDDSTNESCASKTSATKSQNEQHLANQSQSSNQANTTSNNYDDIATQVITNIKNSESSSNSDIESNSENSSDSDNGNNSKISKNQNNNEENSKKHNYKEKEKLTETKSEVTDDAPETVAIPLLEREERAMRDAKADLDE</sequence>
<feature type="region of interest" description="Disordered" evidence="1">
    <location>
        <begin position="358"/>
        <end position="443"/>
    </location>
</feature>
<accession>A0A135Z856</accession>
<dbReference type="Proteomes" id="UP000070505">
    <property type="component" value="Unassembled WGS sequence"/>
</dbReference>
<dbReference type="SUPFAM" id="SSF56112">
    <property type="entry name" value="Protein kinase-like (PK-like)"/>
    <property type="match status" value="1"/>
</dbReference>
<feature type="compositionally biased region" description="Basic and acidic residues" evidence="1">
    <location>
        <begin position="494"/>
        <end position="514"/>
    </location>
</feature>
<feature type="compositionally biased region" description="Low complexity" evidence="1">
    <location>
        <begin position="429"/>
        <end position="443"/>
    </location>
</feature>
<dbReference type="Gene3D" id="3.90.1200.10">
    <property type="match status" value="1"/>
</dbReference>
<dbReference type="AlphaFoldDB" id="A0A135Z856"/>
<feature type="compositionally biased region" description="Polar residues" evidence="1">
    <location>
        <begin position="366"/>
        <end position="379"/>
    </location>
</feature>
<comment type="caution">
    <text evidence="3">The sequence shown here is derived from an EMBL/GenBank/DDBJ whole genome shotgun (WGS) entry which is preliminary data.</text>
</comment>
<feature type="compositionally biased region" description="Polar residues" evidence="1">
    <location>
        <begin position="399"/>
        <end position="428"/>
    </location>
</feature>
<feature type="region of interest" description="Disordered" evidence="1">
    <location>
        <begin position="1"/>
        <end position="20"/>
    </location>
</feature>
<dbReference type="EMBL" id="LSRC01000020">
    <property type="protein sequence ID" value="KXI17803.1"/>
    <property type="molecule type" value="Genomic_DNA"/>
</dbReference>